<evidence type="ECO:0000313" key="2">
    <source>
        <dbReference type="EMBL" id="OAA59727.1"/>
    </source>
</evidence>
<protein>
    <submittedName>
        <fullName evidence="2">Flavin-containing monooxygenase</fullName>
    </submittedName>
</protein>
<dbReference type="PANTHER" id="PTHR43539">
    <property type="entry name" value="FLAVIN-BINDING MONOOXYGENASE-LIKE PROTEIN (AFU_ORTHOLOGUE AFUA_4G09220)"/>
    <property type="match status" value="1"/>
</dbReference>
<reference evidence="2 3" key="1">
    <citation type="journal article" date="2016" name="Genome Biol. Evol.">
        <title>Divergent and convergent evolution of fungal pathogenicity.</title>
        <authorList>
            <person name="Shang Y."/>
            <person name="Xiao G."/>
            <person name="Zheng P."/>
            <person name="Cen K."/>
            <person name="Zhan S."/>
            <person name="Wang C."/>
        </authorList>
    </citation>
    <scope>NUCLEOTIDE SEQUENCE [LARGE SCALE GENOMIC DNA]</scope>
    <source>
        <strain evidence="2 3">RCEF 264</strain>
    </source>
</reference>
<dbReference type="InterPro" id="IPR050982">
    <property type="entry name" value="Auxin_biosynth/cation_transpt"/>
</dbReference>
<comment type="caution">
    <text evidence="2">The sequence shown here is derived from an EMBL/GenBank/DDBJ whole genome shotgun (WGS) entry which is preliminary data.</text>
</comment>
<evidence type="ECO:0000256" key="1">
    <source>
        <dbReference type="ARBA" id="ARBA00023002"/>
    </source>
</evidence>
<dbReference type="AlphaFoldDB" id="A0A167SLA2"/>
<organism evidence="2 3">
    <name type="scientific">Niveomyces insectorum RCEF 264</name>
    <dbReference type="NCBI Taxonomy" id="1081102"/>
    <lineage>
        <taxon>Eukaryota</taxon>
        <taxon>Fungi</taxon>
        <taxon>Dikarya</taxon>
        <taxon>Ascomycota</taxon>
        <taxon>Pezizomycotina</taxon>
        <taxon>Sordariomycetes</taxon>
        <taxon>Hypocreomycetidae</taxon>
        <taxon>Hypocreales</taxon>
        <taxon>Cordycipitaceae</taxon>
        <taxon>Niveomyces</taxon>
    </lineage>
</organism>
<gene>
    <name evidence="2" type="ORF">SPI_05925</name>
</gene>
<dbReference type="STRING" id="1081102.A0A167SLA2"/>
<accession>A0A167SLA2</accession>
<dbReference type="Pfam" id="PF13738">
    <property type="entry name" value="Pyr_redox_3"/>
    <property type="match status" value="1"/>
</dbReference>
<dbReference type="Gene3D" id="3.50.50.60">
    <property type="entry name" value="FAD/NAD(P)-binding domain"/>
    <property type="match status" value="1"/>
</dbReference>
<dbReference type="InterPro" id="IPR036188">
    <property type="entry name" value="FAD/NAD-bd_sf"/>
</dbReference>
<keyword evidence="3" id="KW-1185">Reference proteome</keyword>
<name>A0A167SLA2_9HYPO</name>
<dbReference type="Proteomes" id="UP000076874">
    <property type="component" value="Unassembled WGS sequence"/>
</dbReference>
<dbReference type="SUPFAM" id="SSF51905">
    <property type="entry name" value="FAD/NAD(P)-binding domain"/>
    <property type="match status" value="2"/>
</dbReference>
<evidence type="ECO:0000313" key="3">
    <source>
        <dbReference type="Proteomes" id="UP000076874"/>
    </source>
</evidence>
<dbReference type="OrthoDB" id="74360at2759"/>
<dbReference type="GO" id="GO:0050660">
    <property type="term" value="F:flavin adenine dinucleotide binding"/>
    <property type="evidence" value="ECO:0007669"/>
    <property type="project" value="TreeGrafter"/>
</dbReference>
<dbReference type="EMBL" id="AZHD01000010">
    <property type="protein sequence ID" value="OAA59727.1"/>
    <property type="molecule type" value="Genomic_DNA"/>
</dbReference>
<dbReference type="PANTHER" id="PTHR43539:SF26">
    <property type="entry name" value="MONOOXYGENASE, PUTATIVE-RELATED"/>
    <property type="match status" value="1"/>
</dbReference>
<dbReference type="GO" id="GO:0004497">
    <property type="term" value="F:monooxygenase activity"/>
    <property type="evidence" value="ECO:0007669"/>
    <property type="project" value="UniProtKB-KW"/>
</dbReference>
<dbReference type="PRINTS" id="PR00411">
    <property type="entry name" value="PNDRDTASEI"/>
</dbReference>
<sequence>MAPSTILDEARPVEVSSVKVSKGQTKHQYAVEPNPPVADDFMYDFKYNHDLPTIDVLGVDIPADVDTQKEAEGIVARLSEVLAAGDANGFTDLFLEYGYWRDKLAFTWDYRTFNFQPAIRKAAGDLLARTKAHKFAFLTPSPKIDRPYPDYATLQFILSFETEIVKASAVINAVLTKEGWRIYTLHTVAEELLQFPEIQSGDGHMTGSISWEKQREKDIDAANPEVLIIGGGQNGLAVAARCKFLGLQELIIEQSDAIGDIWRKRYEYLSLHMPHWPDDLPYFSYPKHWPTYTPAQKQGYYMQWYASALELNVWTKSTVVSAEQDGEGRWTVVINKGGQEHRTLHPAHVIMATSLCGLPYTPDVPGLADYKAGVVRHSTAHDSSRDFVGKKVLVVGTSSSGFDTAFDCSRRGIDVTLLQRSPTYVMSLTHSVPRAIGNYAPDADGNRPPLEEQDRLFFALPVGPAEELGRRNAQVLEDLDRELLDGLHAAGLRTWRGQRGTGNMTLGKTRNGGFYFDAGACEHVINGKIKVEPGYIERFTENKVILDGGRERQYDLVVFATGFSSLNDSVRSTLGDTIANQVRPIWGVDAEGEYKMAYRETGVKNLWIMVGFLPYARFHSKLLALRIKALKEGISPPPYKE</sequence>
<proteinExistence type="predicted"/>
<keyword evidence="2" id="KW-0503">Monooxygenase</keyword>
<keyword evidence="1" id="KW-0560">Oxidoreductase</keyword>